<feature type="chain" id="PRO_5036811549" description="TonB-dependent receptor" evidence="13">
    <location>
        <begin position="31"/>
        <end position="853"/>
    </location>
</feature>
<dbReference type="Pfam" id="PF00593">
    <property type="entry name" value="TonB_dep_Rec_b-barrel"/>
    <property type="match status" value="1"/>
</dbReference>
<keyword evidence="4" id="KW-0410">Iron transport</keyword>
<feature type="domain" description="TonB-dependent receptor-like beta-barrel" evidence="14">
    <location>
        <begin position="318"/>
        <end position="822"/>
    </location>
</feature>
<keyword evidence="17" id="KW-1185">Reference proteome</keyword>
<organism evidence="16 17">
    <name type="scientific">Sandarakinorhabdus glacialis</name>
    <dbReference type="NCBI Taxonomy" id="1614636"/>
    <lineage>
        <taxon>Bacteria</taxon>
        <taxon>Pseudomonadati</taxon>
        <taxon>Pseudomonadota</taxon>
        <taxon>Alphaproteobacteria</taxon>
        <taxon>Sphingomonadales</taxon>
        <taxon>Sphingosinicellaceae</taxon>
        <taxon>Sandarakinorhabdus</taxon>
    </lineage>
</organism>
<evidence type="ECO:0000256" key="8">
    <source>
        <dbReference type="ARBA" id="ARBA00023077"/>
    </source>
</evidence>
<evidence type="ECO:0000256" key="6">
    <source>
        <dbReference type="ARBA" id="ARBA00023004"/>
    </source>
</evidence>
<comment type="similarity">
    <text evidence="11 12">Belongs to the TonB-dependent receptor family.</text>
</comment>
<dbReference type="Gene3D" id="2.40.170.20">
    <property type="entry name" value="TonB-dependent receptor, beta-barrel domain"/>
    <property type="match status" value="1"/>
</dbReference>
<keyword evidence="9 11" id="KW-0472">Membrane</keyword>
<reference evidence="16" key="2">
    <citation type="submission" date="2020-09" db="EMBL/GenBank/DDBJ databases">
        <authorList>
            <person name="Sun Q."/>
            <person name="Zhou Y."/>
        </authorList>
    </citation>
    <scope>NUCLEOTIDE SEQUENCE</scope>
    <source>
        <strain evidence="16">CGMCC 1.15519</strain>
    </source>
</reference>
<keyword evidence="5 11" id="KW-0812">Transmembrane</keyword>
<reference evidence="16" key="1">
    <citation type="journal article" date="2014" name="Int. J. Syst. Evol. Microbiol.">
        <title>Complete genome sequence of Corynebacterium casei LMG S-19264T (=DSM 44701T), isolated from a smear-ripened cheese.</title>
        <authorList>
            <consortium name="US DOE Joint Genome Institute (JGI-PGF)"/>
            <person name="Walter F."/>
            <person name="Albersmeier A."/>
            <person name="Kalinowski J."/>
            <person name="Ruckert C."/>
        </authorList>
    </citation>
    <scope>NUCLEOTIDE SEQUENCE</scope>
    <source>
        <strain evidence="16">CGMCC 1.15519</strain>
    </source>
</reference>
<evidence type="ECO:0000256" key="11">
    <source>
        <dbReference type="PROSITE-ProRule" id="PRU01360"/>
    </source>
</evidence>
<dbReference type="Pfam" id="PF07715">
    <property type="entry name" value="Plug"/>
    <property type="match status" value="1"/>
</dbReference>
<dbReference type="AlphaFoldDB" id="A0A917E916"/>
<dbReference type="GO" id="GO:0006826">
    <property type="term" value="P:iron ion transport"/>
    <property type="evidence" value="ECO:0007669"/>
    <property type="project" value="UniProtKB-KW"/>
</dbReference>
<name>A0A917E916_9SPHN</name>
<comment type="subcellular location">
    <subcellularLocation>
        <location evidence="1 11">Cell outer membrane</location>
        <topology evidence="1 11">Multi-pass membrane protein</topology>
    </subcellularLocation>
</comment>
<keyword evidence="13" id="KW-0732">Signal</keyword>
<dbReference type="SUPFAM" id="SSF56935">
    <property type="entry name" value="Porins"/>
    <property type="match status" value="1"/>
</dbReference>
<evidence type="ECO:0000256" key="2">
    <source>
        <dbReference type="ARBA" id="ARBA00022448"/>
    </source>
</evidence>
<gene>
    <name evidence="16" type="ORF">GCM10011529_22040</name>
</gene>
<sequence length="853" mass="90828">MKTATTRGRLRVRAVLLAASALAVSSVASAQEVAPAGEAAATTEAPAVAPSGLPEVVVTAQRRRESAQSVPIAVSVFSADDLDAKNIQATSQLGQYVPNMVGTNVAGLGSANAYFIRGLGNTETIATFDPVVGTYIDEIALGRQSANNFNFFDVERVEVLRGPQGVLMGRNPVGGAVSVVLKRPGTELAGYGEFTYGSYDRKLARASLDMPLAAGVGLKLSGYFQDDDGYAANTTTGEQQNDNDGAGFRLALRLDFAENFDWNGSFAYVRADSENLLNYRCDPRSPNDCDGRFATTGLRQATSSYAPLEISGAKREFGLGNRTDTLLYTSNFEWSSDAATLNVITGFVDLTQRYAIDFADGRALPNLAAADPVVRGFPLGGYTVLNDSKHSQFSQEVKLSGRLFGGLLDYVTGVYLLDENNDTDFADIQSIYTGTATPMLLADRRLNNSVSSWAGYFQGDLNLFDGLKLTAGVRYTDEERRFTIVDNRPQCAGSTAVTCLNFGSLVAPNGVPIPVMQKTQQWAPRFAVNYKPNDDLLLFASATRGFGSGGWNARGYNADELLPFGPQAVWSYEAGIKSEWFGNRLRANVTAFLLDAKNLQTPSTFVRRDNSTALVTQNFADYRNKGVEIELTAVPVDGLNLYLNLGLQDDAYRIDSSAPNFDEYGVASTAFQQARCAAQLASGQVPLSPNSAPAGMAANNAPACAAGIVTAAGTIARPVRTPSVSVSAGASYDFRLPLAGIILTPTVNATWRSSYETGSANASIYSGPITAGPGGGGRTFAANPNGGTLITGSQGDSFALVNAGLAMRTDDNNWTLALECTNCLDTTYVESTLGNATYLNTPRVFQVRLKRVL</sequence>
<evidence type="ECO:0000256" key="13">
    <source>
        <dbReference type="SAM" id="SignalP"/>
    </source>
</evidence>
<dbReference type="InterPro" id="IPR036942">
    <property type="entry name" value="Beta-barrel_TonB_sf"/>
</dbReference>
<feature type="signal peptide" evidence="13">
    <location>
        <begin position="1"/>
        <end position="30"/>
    </location>
</feature>
<evidence type="ECO:0000256" key="10">
    <source>
        <dbReference type="ARBA" id="ARBA00023237"/>
    </source>
</evidence>
<dbReference type="InterPro" id="IPR000531">
    <property type="entry name" value="Beta-barrel_TonB"/>
</dbReference>
<keyword evidence="7" id="KW-0406">Ion transport</keyword>
<evidence type="ECO:0000259" key="14">
    <source>
        <dbReference type="Pfam" id="PF00593"/>
    </source>
</evidence>
<accession>A0A917E916</accession>
<keyword evidence="2 11" id="KW-0813">Transport</keyword>
<evidence type="ECO:0008006" key="18">
    <source>
        <dbReference type="Google" id="ProtNLM"/>
    </source>
</evidence>
<dbReference type="GO" id="GO:0009279">
    <property type="term" value="C:cell outer membrane"/>
    <property type="evidence" value="ECO:0007669"/>
    <property type="project" value="UniProtKB-SubCell"/>
</dbReference>
<evidence type="ECO:0000256" key="1">
    <source>
        <dbReference type="ARBA" id="ARBA00004571"/>
    </source>
</evidence>
<keyword evidence="10 11" id="KW-0998">Cell outer membrane</keyword>
<evidence type="ECO:0000256" key="9">
    <source>
        <dbReference type="ARBA" id="ARBA00023136"/>
    </source>
</evidence>
<feature type="domain" description="TonB-dependent receptor plug" evidence="15">
    <location>
        <begin position="67"/>
        <end position="176"/>
    </location>
</feature>
<evidence type="ECO:0000256" key="3">
    <source>
        <dbReference type="ARBA" id="ARBA00022452"/>
    </source>
</evidence>
<dbReference type="RefSeq" id="WP_188763011.1">
    <property type="nucleotide sequence ID" value="NZ_BMJM01000007.1"/>
</dbReference>
<evidence type="ECO:0000256" key="5">
    <source>
        <dbReference type="ARBA" id="ARBA00022692"/>
    </source>
</evidence>
<evidence type="ECO:0000313" key="17">
    <source>
        <dbReference type="Proteomes" id="UP000635071"/>
    </source>
</evidence>
<evidence type="ECO:0000256" key="7">
    <source>
        <dbReference type="ARBA" id="ARBA00023065"/>
    </source>
</evidence>
<evidence type="ECO:0000313" key="16">
    <source>
        <dbReference type="EMBL" id="GGE15220.1"/>
    </source>
</evidence>
<keyword evidence="6" id="KW-0408">Iron</keyword>
<protein>
    <recommendedName>
        <fullName evidence="18">TonB-dependent receptor</fullName>
    </recommendedName>
</protein>
<dbReference type="Proteomes" id="UP000635071">
    <property type="component" value="Unassembled WGS sequence"/>
</dbReference>
<evidence type="ECO:0000256" key="12">
    <source>
        <dbReference type="RuleBase" id="RU003357"/>
    </source>
</evidence>
<comment type="caution">
    <text evidence="16">The sequence shown here is derived from an EMBL/GenBank/DDBJ whole genome shotgun (WGS) entry which is preliminary data.</text>
</comment>
<proteinExistence type="inferred from homology"/>
<dbReference type="PROSITE" id="PS52016">
    <property type="entry name" value="TONB_DEPENDENT_REC_3"/>
    <property type="match status" value="1"/>
</dbReference>
<dbReference type="PANTHER" id="PTHR32552:SF81">
    <property type="entry name" value="TONB-DEPENDENT OUTER MEMBRANE RECEPTOR"/>
    <property type="match status" value="1"/>
</dbReference>
<dbReference type="PANTHER" id="PTHR32552">
    <property type="entry name" value="FERRICHROME IRON RECEPTOR-RELATED"/>
    <property type="match status" value="1"/>
</dbReference>
<evidence type="ECO:0000256" key="4">
    <source>
        <dbReference type="ARBA" id="ARBA00022496"/>
    </source>
</evidence>
<dbReference type="InterPro" id="IPR039426">
    <property type="entry name" value="TonB-dep_rcpt-like"/>
</dbReference>
<keyword evidence="8 12" id="KW-0798">TonB box</keyword>
<evidence type="ECO:0000259" key="15">
    <source>
        <dbReference type="Pfam" id="PF07715"/>
    </source>
</evidence>
<dbReference type="EMBL" id="BMJM01000007">
    <property type="protein sequence ID" value="GGE15220.1"/>
    <property type="molecule type" value="Genomic_DNA"/>
</dbReference>
<dbReference type="InterPro" id="IPR012910">
    <property type="entry name" value="Plug_dom"/>
</dbReference>
<keyword evidence="3 11" id="KW-1134">Transmembrane beta strand</keyword>